<dbReference type="EMBL" id="MCFE01000018">
    <property type="protein sequence ID" value="ORY06201.1"/>
    <property type="molecule type" value="Genomic_DNA"/>
</dbReference>
<proteinExistence type="predicted"/>
<evidence type="ECO:0000313" key="2">
    <source>
        <dbReference type="Proteomes" id="UP000193498"/>
    </source>
</evidence>
<evidence type="ECO:0000313" key="1">
    <source>
        <dbReference type="EMBL" id="ORY06201.1"/>
    </source>
</evidence>
<reference evidence="1 2" key="1">
    <citation type="submission" date="2016-07" db="EMBL/GenBank/DDBJ databases">
        <title>Pervasive Adenine N6-methylation of Active Genes in Fungi.</title>
        <authorList>
            <consortium name="DOE Joint Genome Institute"/>
            <person name="Mondo S.J."/>
            <person name="Dannebaum R.O."/>
            <person name="Kuo R.C."/>
            <person name="Labutti K."/>
            <person name="Haridas S."/>
            <person name="Kuo A."/>
            <person name="Salamov A."/>
            <person name="Ahrendt S.R."/>
            <person name="Lipzen A."/>
            <person name="Sullivan W."/>
            <person name="Andreopoulos W.B."/>
            <person name="Clum A."/>
            <person name="Lindquist E."/>
            <person name="Daum C."/>
            <person name="Ramamoorthy G.K."/>
            <person name="Gryganskyi A."/>
            <person name="Culley D."/>
            <person name="Magnuson J.K."/>
            <person name="James T.Y."/>
            <person name="O'Malley M.A."/>
            <person name="Stajich J.E."/>
            <person name="Spatafora J.W."/>
            <person name="Visel A."/>
            <person name="Grigoriev I.V."/>
        </authorList>
    </citation>
    <scope>NUCLEOTIDE SEQUENCE [LARGE SCALE GENOMIC DNA]</scope>
    <source>
        <strain evidence="1 2">CBS 931.73</strain>
    </source>
</reference>
<comment type="caution">
    <text evidence="1">The sequence shown here is derived from an EMBL/GenBank/DDBJ whole genome shotgun (WGS) entry which is preliminary data.</text>
</comment>
<dbReference type="Proteomes" id="UP000193498">
    <property type="component" value="Unassembled WGS sequence"/>
</dbReference>
<gene>
    <name evidence="1" type="ORF">K493DRAFT_372352</name>
</gene>
<name>A0A1Y1Z7H5_9FUNG</name>
<feature type="non-terminal residue" evidence="1">
    <location>
        <position position="1"/>
    </location>
</feature>
<dbReference type="AlphaFoldDB" id="A0A1Y1Z7H5"/>
<keyword evidence="2" id="KW-1185">Reference proteome</keyword>
<organism evidence="1 2">
    <name type="scientific">Basidiobolus meristosporus CBS 931.73</name>
    <dbReference type="NCBI Taxonomy" id="1314790"/>
    <lineage>
        <taxon>Eukaryota</taxon>
        <taxon>Fungi</taxon>
        <taxon>Fungi incertae sedis</taxon>
        <taxon>Zoopagomycota</taxon>
        <taxon>Entomophthoromycotina</taxon>
        <taxon>Basidiobolomycetes</taxon>
        <taxon>Basidiobolales</taxon>
        <taxon>Basidiobolaceae</taxon>
        <taxon>Basidiobolus</taxon>
    </lineage>
</organism>
<accession>A0A1Y1Z7H5</accession>
<dbReference type="InParanoid" id="A0A1Y1Z7H5"/>
<sequence length="164" mass="18497">YGPRVSSSLQKPSHHRSWSRFWLRCNHSLLLYPRHFLPNLYSSRFHVTRLTVTRVIYTAVRVRLRCFIECPLRGFSTIPLSSPLGSFLHGFSIWLAHEDSSEATSHTGVRLALLKEPNLILNAGVSNFDDGQASLNHHWEGERGVEGCLGRYHQTDGSGGVEGD</sequence>
<protein>
    <submittedName>
        <fullName evidence="1">Uncharacterized protein</fullName>
    </submittedName>
</protein>